<feature type="transmembrane region" description="Helical" evidence="2">
    <location>
        <begin position="61"/>
        <end position="79"/>
    </location>
</feature>
<keyword evidence="2" id="KW-0812">Transmembrane</keyword>
<dbReference type="EMBL" id="QKUF01000008">
    <property type="protein sequence ID" value="PZW29414.1"/>
    <property type="molecule type" value="Genomic_DNA"/>
</dbReference>
<keyword evidence="2" id="KW-1133">Transmembrane helix</keyword>
<evidence type="ECO:0000313" key="4">
    <source>
        <dbReference type="Proteomes" id="UP000248806"/>
    </source>
</evidence>
<feature type="transmembrane region" description="Helical" evidence="2">
    <location>
        <begin position="33"/>
        <end position="55"/>
    </location>
</feature>
<dbReference type="OrthoDB" id="146533at2"/>
<dbReference type="Proteomes" id="UP000248806">
    <property type="component" value="Unassembled WGS sequence"/>
</dbReference>
<evidence type="ECO:0000256" key="2">
    <source>
        <dbReference type="SAM" id="Phobius"/>
    </source>
</evidence>
<comment type="caution">
    <text evidence="3">The sequence shown here is derived from an EMBL/GenBank/DDBJ whole genome shotgun (WGS) entry which is preliminary data.</text>
</comment>
<protein>
    <recommendedName>
        <fullName evidence="5">HAMP domain-containing protein</fullName>
    </recommendedName>
</protein>
<keyword evidence="1" id="KW-0175">Coiled coil</keyword>
<dbReference type="AlphaFoldDB" id="A0A326UA88"/>
<accession>A0A326UA88</accession>
<keyword evidence="4" id="KW-1185">Reference proteome</keyword>
<proteinExistence type="predicted"/>
<dbReference type="RefSeq" id="WP_111322776.1">
    <property type="nucleotide sequence ID" value="NZ_BIFX01000001.1"/>
</dbReference>
<name>A0A326UA88_THEHA</name>
<feature type="transmembrane region" description="Helical" evidence="2">
    <location>
        <begin position="168"/>
        <end position="190"/>
    </location>
</feature>
<evidence type="ECO:0008006" key="5">
    <source>
        <dbReference type="Google" id="ProtNLM"/>
    </source>
</evidence>
<organism evidence="3 4">
    <name type="scientific">Thermosporothrix hazakensis</name>
    <dbReference type="NCBI Taxonomy" id="644383"/>
    <lineage>
        <taxon>Bacteria</taxon>
        <taxon>Bacillati</taxon>
        <taxon>Chloroflexota</taxon>
        <taxon>Ktedonobacteria</taxon>
        <taxon>Ktedonobacterales</taxon>
        <taxon>Thermosporotrichaceae</taxon>
        <taxon>Thermosporothrix</taxon>
    </lineage>
</organism>
<sequence>MRRLLEWWYRIALPNKEPDPTPMGRERQRYARLTSIILLANAVLFLPAAPIMIFNSPKSPSSPPIAIVMILLLIITYVFGRIGKQVLSASSLILYILFAVSAVMATNPLDPSMLPLLNLLTVAVILAGALLPPIASLIVGAIGCVETLLITTLVPHTTAYEAMMRDELYTITIMLPIMIQLVVAIVVYVIMRHLLHAIQRADQAEEIVALQREIAEFERSRSAEKEALEEGLRKIAETHAQIANGDMHARVSLSEGHVLWSVAIPLNNLLNRMQRLKLDSDMLASTQLAAQRIAESLHHEIATGHFSPLPGTGTPLDPVIIELNKLLAARSTQPPSTPSRPAWPAF</sequence>
<feature type="transmembrane region" description="Helical" evidence="2">
    <location>
        <begin position="112"/>
        <end position="131"/>
    </location>
</feature>
<feature type="transmembrane region" description="Helical" evidence="2">
    <location>
        <begin position="86"/>
        <end position="106"/>
    </location>
</feature>
<evidence type="ECO:0000256" key="1">
    <source>
        <dbReference type="SAM" id="Coils"/>
    </source>
</evidence>
<keyword evidence="2" id="KW-0472">Membrane</keyword>
<gene>
    <name evidence="3" type="ORF">EI42_02708</name>
</gene>
<feature type="coiled-coil region" evidence="1">
    <location>
        <begin position="200"/>
        <end position="227"/>
    </location>
</feature>
<reference evidence="3 4" key="1">
    <citation type="submission" date="2018-06" db="EMBL/GenBank/DDBJ databases">
        <title>Genomic Encyclopedia of Archaeal and Bacterial Type Strains, Phase II (KMG-II): from individual species to whole genera.</title>
        <authorList>
            <person name="Goeker M."/>
        </authorList>
    </citation>
    <scope>NUCLEOTIDE SEQUENCE [LARGE SCALE GENOMIC DNA]</scope>
    <source>
        <strain evidence="3 4">ATCC BAA-1881</strain>
    </source>
</reference>
<evidence type="ECO:0000313" key="3">
    <source>
        <dbReference type="EMBL" id="PZW29414.1"/>
    </source>
</evidence>